<protein>
    <submittedName>
        <fullName evidence="2">Uncharacterized protein</fullName>
    </submittedName>
</protein>
<evidence type="ECO:0000313" key="2">
    <source>
        <dbReference type="EMBL" id="CAD8065530.1"/>
    </source>
</evidence>
<dbReference type="AlphaFoldDB" id="A0A8S1LC60"/>
<proteinExistence type="predicted"/>
<dbReference type="EMBL" id="CAJJDN010000020">
    <property type="protein sequence ID" value="CAD8065530.1"/>
    <property type="molecule type" value="Genomic_DNA"/>
</dbReference>
<organism evidence="2 3">
    <name type="scientific">Paramecium sonneborni</name>
    <dbReference type="NCBI Taxonomy" id="65129"/>
    <lineage>
        <taxon>Eukaryota</taxon>
        <taxon>Sar</taxon>
        <taxon>Alveolata</taxon>
        <taxon>Ciliophora</taxon>
        <taxon>Intramacronucleata</taxon>
        <taxon>Oligohymenophorea</taxon>
        <taxon>Peniculida</taxon>
        <taxon>Parameciidae</taxon>
        <taxon>Paramecium</taxon>
    </lineage>
</organism>
<evidence type="ECO:0000313" key="3">
    <source>
        <dbReference type="Proteomes" id="UP000692954"/>
    </source>
</evidence>
<accession>A0A8S1LC60</accession>
<comment type="caution">
    <text evidence="2">The sequence shown here is derived from an EMBL/GenBank/DDBJ whole genome shotgun (WGS) entry which is preliminary data.</text>
</comment>
<feature type="coiled-coil region" evidence="1">
    <location>
        <begin position="7"/>
        <end position="127"/>
    </location>
</feature>
<keyword evidence="1" id="KW-0175">Coiled coil</keyword>
<keyword evidence="3" id="KW-1185">Reference proteome</keyword>
<gene>
    <name evidence="2" type="ORF">PSON_ATCC_30995.1.T0200253</name>
</gene>
<name>A0A8S1LC60_9CILI</name>
<reference evidence="2" key="1">
    <citation type="submission" date="2021-01" db="EMBL/GenBank/DDBJ databases">
        <authorList>
            <consortium name="Genoscope - CEA"/>
            <person name="William W."/>
        </authorList>
    </citation>
    <scope>NUCLEOTIDE SEQUENCE</scope>
</reference>
<evidence type="ECO:0000256" key="1">
    <source>
        <dbReference type="SAM" id="Coils"/>
    </source>
</evidence>
<sequence length="308" mass="36769">MKSSLLISKYENAIQKYKIQIKKINNQCNNQSIYRNKNQQFFNELNLLKQEQSKLTNIQLENQFIKDEILQCHQLIEQILLEKQNLQQQIQQVVSEQNKFDNLQQENERLLQLIFELNEKAKFLSEDEKKRLNQKDMKQINVQNTIKKFQQCQNQQTIQYPKKINQISNSLNLDYVNKCGHKFSIQQLENIIFKAFTNKQIAHCDKCSQPIQEKLCLIIQCLGKFYIETKYKSNLLGIKKIINQKFNQNSEMLAICKNKKCNFFCIWNQTQDQLQSRQTYSFCLCCCEQSVINPFLPDQIQKEIMQRI</sequence>
<dbReference type="Proteomes" id="UP000692954">
    <property type="component" value="Unassembled WGS sequence"/>
</dbReference>